<proteinExistence type="predicted"/>
<evidence type="ECO:0000313" key="1">
    <source>
        <dbReference type="EMBL" id="KAF2208220.1"/>
    </source>
</evidence>
<reference evidence="1" key="1">
    <citation type="journal article" date="2020" name="Stud. Mycol.">
        <title>101 Dothideomycetes genomes: a test case for predicting lifestyles and emergence of pathogens.</title>
        <authorList>
            <person name="Haridas S."/>
            <person name="Albert R."/>
            <person name="Binder M."/>
            <person name="Bloem J."/>
            <person name="Labutti K."/>
            <person name="Salamov A."/>
            <person name="Andreopoulos B."/>
            <person name="Baker S."/>
            <person name="Barry K."/>
            <person name="Bills G."/>
            <person name="Bluhm B."/>
            <person name="Cannon C."/>
            <person name="Castanera R."/>
            <person name="Culley D."/>
            <person name="Daum C."/>
            <person name="Ezra D."/>
            <person name="Gonzalez J."/>
            <person name="Henrissat B."/>
            <person name="Kuo A."/>
            <person name="Liang C."/>
            <person name="Lipzen A."/>
            <person name="Lutzoni F."/>
            <person name="Magnuson J."/>
            <person name="Mondo S."/>
            <person name="Nolan M."/>
            <person name="Ohm R."/>
            <person name="Pangilinan J."/>
            <person name="Park H.-J."/>
            <person name="Ramirez L."/>
            <person name="Alfaro M."/>
            <person name="Sun H."/>
            <person name="Tritt A."/>
            <person name="Yoshinaga Y."/>
            <person name="Zwiers L.-H."/>
            <person name="Turgeon B."/>
            <person name="Goodwin S."/>
            <person name="Spatafora J."/>
            <person name="Crous P."/>
            <person name="Grigoriev I."/>
        </authorList>
    </citation>
    <scope>NUCLEOTIDE SEQUENCE</scope>
    <source>
        <strain evidence="1">SCOH1-5</strain>
    </source>
</reference>
<dbReference type="EMBL" id="ML992696">
    <property type="protein sequence ID" value="KAF2208220.1"/>
    <property type="molecule type" value="Genomic_DNA"/>
</dbReference>
<dbReference type="OrthoDB" id="3629071at2759"/>
<accession>A0A6A6F4R1</accession>
<sequence>MDTPKPNPRTFISNHWLQDTPHNVLNACADSPAFKPPEYENAPYQFDNLTLIFYIFIGGSLQLFTHLHDKHRTIVCPYVQVSRDVKTQICAEVVLDALSSVFADTVAFANLQVIDLAYVDPLKVECSIADTESVDLEVAVLLSLGNDANLYRENLLSINNGDSNVYYLPTTSVTVNDVAYKSGNIFSHLGSGCSWTTFGAVFERRDRSEKWWVQRAVMSREVNISRLAFDALQFIFLVKSRTRSDAQRPLCTLVTYKPTAPAEGIFFFQFTVHDWVAEKRRTAARLLQEGEVYVVLGSFSKMSKNLLRPHQVAAKTGFTPQWDFMLNRDAAGQFRVSWLEANADLEMSPGPSVDP</sequence>
<organism evidence="1 2">
    <name type="scientific">Cercospora zeae-maydis SCOH1-5</name>
    <dbReference type="NCBI Taxonomy" id="717836"/>
    <lineage>
        <taxon>Eukaryota</taxon>
        <taxon>Fungi</taxon>
        <taxon>Dikarya</taxon>
        <taxon>Ascomycota</taxon>
        <taxon>Pezizomycotina</taxon>
        <taxon>Dothideomycetes</taxon>
        <taxon>Dothideomycetidae</taxon>
        <taxon>Mycosphaerellales</taxon>
        <taxon>Mycosphaerellaceae</taxon>
        <taxon>Cercospora</taxon>
    </lineage>
</organism>
<dbReference type="Proteomes" id="UP000799539">
    <property type="component" value="Unassembled WGS sequence"/>
</dbReference>
<protein>
    <submittedName>
        <fullName evidence="1">Uncharacterized protein</fullName>
    </submittedName>
</protein>
<keyword evidence="2" id="KW-1185">Reference proteome</keyword>
<name>A0A6A6F4R1_9PEZI</name>
<evidence type="ECO:0000313" key="2">
    <source>
        <dbReference type="Proteomes" id="UP000799539"/>
    </source>
</evidence>
<dbReference type="AlphaFoldDB" id="A0A6A6F4R1"/>
<gene>
    <name evidence="1" type="ORF">CERZMDRAFT_101670</name>
</gene>